<comment type="similarity">
    <text evidence="2">Belongs to the TPX2 family.</text>
</comment>
<protein>
    <submittedName>
        <fullName evidence="9">Protein WVD2-like 7 isoform X1</fullName>
    </submittedName>
</protein>
<organism evidence="8 9">
    <name type="scientific">Sesamum indicum</name>
    <name type="common">Oriental sesame</name>
    <name type="synonym">Sesamum orientale</name>
    <dbReference type="NCBI Taxonomy" id="4182"/>
    <lineage>
        <taxon>Eukaryota</taxon>
        <taxon>Viridiplantae</taxon>
        <taxon>Streptophyta</taxon>
        <taxon>Embryophyta</taxon>
        <taxon>Tracheophyta</taxon>
        <taxon>Spermatophyta</taxon>
        <taxon>Magnoliopsida</taxon>
        <taxon>eudicotyledons</taxon>
        <taxon>Gunneridae</taxon>
        <taxon>Pentapetalae</taxon>
        <taxon>asterids</taxon>
        <taxon>lamiids</taxon>
        <taxon>Lamiales</taxon>
        <taxon>Pedaliaceae</taxon>
        <taxon>Sesamum</taxon>
    </lineage>
</organism>
<gene>
    <name evidence="9" type="primary">LOC105160095</name>
</gene>
<accession>A0A6I9T147</accession>
<evidence type="ECO:0000256" key="1">
    <source>
        <dbReference type="ARBA" id="ARBA00004245"/>
    </source>
</evidence>
<sequence>MAGEIEEPFGLGFQADSLHSGSISFGRFENEALCWERRSSFSHNRYLEEVEKCSKPGSVIEKKAYFEAHFRKKGLLGLSSPGSQKGTEYQTSENDVSEKMGFDEEINHMSLETHSQCFDESLDGSVHDREHEVMEHDKEVFGTSTSNAEIAVSCDSSYNVKCLSEHENVEEADHAQLGSLLSIESGSVIEVKEKLDGEAAYLDTNNVSDMTIDLFSVTHATDEIAANAKDEQSLSSKEEFPSEPEYMKPRLVSRVSVAQSRISVPGKASKGSEKSKTANNVLFRSKAERKTSEAAGQDKSVAKIMPKHEVGSKLQGFKETKRGEKESINKKMTEPQSSTWPKGSSRVYQRANRVRPAAGKIEPSTKQDSSRFSFKCNERAERRKEFQFDMKLEEKMHAKEAEMHQRRAKTKEKTEAEIKQLRKSLNFKATPLPSFYRGTLRESDRKKAIASNVEPRKLKPKSTNTGGRNHQRSSAGKGQAIFTAAPPKTTDPPPASGSTSCHSTVTSDSGPSSPAAETSYGHCSQARIKTLVGWKKEKEEKQANLRKDKLSAGGKIYKGKAMGEKQKKRTEKTKGDTVVSLAS</sequence>
<evidence type="ECO:0000256" key="6">
    <source>
        <dbReference type="SAM" id="MobiDB-lite"/>
    </source>
</evidence>
<evidence type="ECO:0000256" key="5">
    <source>
        <dbReference type="ARBA" id="ARBA00023212"/>
    </source>
</evidence>
<dbReference type="Pfam" id="PF06886">
    <property type="entry name" value="TPX2"/>
    <property type="match status" value="1"/>
</dbReference>
<feature type="compositionally biased region" description="Basic and acidic residues" evidence="6">
    <location>
        <begin position="399"/>
        <end position="420"/>
    </location>
</feature>
<dbReference type="GeneID" id="105160095"/>
<dbReference type="RefSeq" id="XP_011075661.1">
    <property type="nucleotide sequence ID" value="XM_011077359.2"/>
</dbReference>
<feature type="region of interest" description="Disordered" evidence="6">
    <location>
        <begin position="399"/>
        <end position="522"/>
    </location>
</feature>
<feature type="compositionally biased region" description="Polar residues" evidence="6">
    <location>
        <begin position="496"/>
        <end position="516"/>
    </location>
</feature>
<keyword evidence="8" id="KW-1185">Reference proteome</keyword>
<dbReference type="PANTHER" id="PTHR47067">
    <property type="entry name" value="TPX2 (TARGETING PROTEIN FOR XKLP2) PROTEIN FAMILY-RELATED"/>
    <property type="match status" value="1"/>
</dbReference>
<dbReference type="InParanoid" id="A0A6I9T147"/>
<feature type="region of interest" description="Disordered" evidence="6">
    <location>
        <begin position="312"/>
        <end position="374"/>
    </location>
</feature>
<reference evidence="9" key="2">
    <citation type="submission" date="2025-08" db="UniProtKB">
        <authorList>
            <consortium name="RefSeq"/>
        </authorList>
    </citation>
    <scope>IDENTIFICATION</scope>
</reference>
<comment type="subcellular location">
    <subcellularLocation>
        <location evidence="1">Cytoplasm</location>
        <location evidence="1">Cytoskeleton</location>
    </subcellularLocation>
</comment>
<dbReference type="InterPro" id="IPR027329">
    <property type="entry name" value="TPX2_C"/>
</dbReference>
<reference evidence="8" key="1">
    <citation type="submission" date="2024-10" db="UniProtKB">
        <authorList>
            <consortium name="RefSeq"/>
        </authorList>
    </citation>
    <scope>NUCLEOTIDE SEQUENCE [LARGE SCALE GENOMIC DNA]</scope>
    <source>
        <strain evidence="8">cv. Zhongzhi No. 13</strain>
    </source>
</reference>
<dbReference type="KEGG" id="sind:105160095"/>
<keyword evidence="4" id="KW-0493">Microtubule</keyword>
<feature type="region of interest" description="Disordered" evidence="6">
    <location>
        <begin position="258"/>
        <end position="299"/>
    </location>
</feature>
<dbReference type="GO" id="GO:0005874">
    <property type="term" value="C:microtubule"/>
    <property type="evidence" value="ECO:0007669"/>
    <property type="project" value="UniProtKB-KW"/>
</dbReference>
<dbReference type="PANTHER" id="PTHR47067:SF6">
    <property type="entry name" value="PROTEIN WVD2-LIKE 7"/>
    <property type="match status" value="1"/>
</dbReference>
<proteinExistence type="inferred from homology"/>
<evidence type="ECO:0000313" key="9">
    <source>
        <dbReference type="RefSeq" id="XP_011075661.1"/>
    </source>
</evidence>
<feature type="domain" description="TPX2 C-terminal" evidence="7">
    <location>
        <begin position="372"/>
        <end position="446"/>
    </location>
</feature>
<dbReference type="FunCoup" id="A0A6I9T147">
    <property type="interactions" value="64"/>
</dbReference>
<evidence type="ECO:0000256" key="2">
    <source>
        <dbReference type="ARBA" id="ARBA00005885"/>
    </source>
</evidence>
<evidence type="ECO:0000256" key="3">
    <source>
        <dbReference type="ARBA" id="ARBA00022490"/>
    </source>
</evidence>
<dbReference type="InterPro" id="IPR044216">
    <property type="entry name" value="WDL7"/>
</dbReference>
<keyword evidence="3" id="KW-0963">Cytoplasm</keyword>
<feature type="compositionally biased region" description="Polar residues" evidence="6">
    <location>
        <begin position="461"/>
        <end position="476"/>
    </location>
</feature>
<keyword evidence="5" id="KW-0206">Cytoskeleton</keyword>
<name>A0A6I9T147_SESIN</name>
<feature type="compositionally biased region" description="Basic and acidic residues" evidence="6">
    <location>
        <begin position="312"/>
        <end position="333"/>
    </location>
</feature>
<dbReference type="OrthoDB" id="758458at2759"/>
<evidence type="ECO:0000313" key="8">
    <source>
        <dbReference type="Proteomes" id="UP000504604"/>
    </source>
</evidence>
<dbReference type="Proteomes" id="UP000504604">
    <property type="component" value="Linkage group LG1"/>
</dbReference>
<evidence type="ECO:0000259" key="7">
    <source>
        <dbReference type="Pfam" id="PF06886"/>
    </source>
</evidence>
<feature type="region of interest" description="Disordered" evidence="6">
    <location>
        <begin position="228"/>
        <end position="247"/>
    </location>
</feature>
<feature type="region of interest" description="Disordered" evidence="6">
    <location>
        <begin position="537"/>
        <end position="583"/>
    </location>
</feature>
<evidence type="ECO:0000256" key="4">
    <source>
        <dbReference type="ARBA" id="ARBA00022701"/>
    </source>
</evidence>
<feature type="compositionally biased region" description="Basic and acidic residues" evidence="6">
    <location>
        <begin position="537"/>
        <end position="550"/>
    </location>
</feature>
<dbReference type="AlphaFoldDB" id="A0A6I9T147"/>